<evidence type="ECO:0000313" key="11">
    <source>
        <dbReference type="Proteomes" id="UP000261420"/>
    </source>
</evidence>
<evidence type="ECO:0000256" key="4">
    <source>
        <dbReference type="ARBA" id="ARBA00022801"/>
    </source>
</evidence>
<keyword evidence="4 9" id="KW-0378">Hydrolase</keyword>
<comment type="function">
    <text evidence="7 9">Peroxisomal protease that mediates both the removal of the leader peptide from proteins containing a PTS2 target sequence and processes several PTS1-containing proteins. Catalyzes the processing of PTS1-proteins involved in the peroxisomal beta-oxidation of fatty acids.</text>
</comment>
<dbReference type="GO" id="GO:0004252">
    <property type="term" value="F:serine-type endopeptidase activity"/>
    <property type="evidence" value="ECO:0007669"/>
    <property type="project" value="InterPro"/>
</dbReference>
<protein>
    <recommendedName>
        <fullName evidence="8 9">Peroxisomal leader peptide-processing protease</fullName>
        <ecNumber evidence="9">3.4.21.-</ecNumber>
    </recommendedName>
</protein>
<keyword evidence="11" id="KW-1185">Reference proteome</keyword>
<dbReference type="STRING" id="41447.ENSSDUP00000014729"/>
<dbReference type="SUPFAM" id="SSF50494">
    <property type="entry name" value="Trypsin-like serine proteases"/>
    <property type="match status" value="2"/>
</dbReference>
<dbReference type="GeneTree" id="ENSGT00390000014627"/>
<proteinExistence type="inferred from homology"/>
<evidence type="ECO:0000313" key="10">
    <source>
        <dbReference type="Ensembl" id="ENSSDUP00000014729.1"/>
    </source>
</evidence>
<keyword evidence="3 9" id="KW-0645">Protease</keyword>
<dbReference type="CTD" id="219743"/>
<dbReference type="InterPro" id="IPR009003">
    <property type="entry name" value="Peptidase_S1_PA"/>
</dbReference>
<dbReference type="GO" id="GO:0031998">
    <property type="term" value="P:regulation of fatty acid beta-oxidation"/>
    <property type="evidence" value="ECO:0007669"/>
    <property type="project" value="TreeGrafter"/>
</dbReference>
<evidence type="ECO:0000256" key="2">
    <source>
        <dbReference type="ARBA" id="ARBA00008764"/>
    </source>
</evidence>
<organism evidence="10 11">
    <name type="scientific">Seriola dumerili</name>
    <name type="common">Greater amberjack</name>
    <name type="synonym">Caranx dumerili</name>
    <dbReference type="NCBI Taxonomy" id="41447"/>
    <lineage>
        <taxon>Eukaryota</taxon>
        <taxon>Metazoa</taxon>
        <taxon>Chordata</taxon>
        <taxon>Craniata</taxon>
        <taxon>Vertebrata</taxon>
        <taxon>Euteleostomi</taxon>
        <taxon>Actinopterygii</taxon>
        <taxon>Neopterygii</taxon>
        <taxon>Teleostei</taxon>
        <taxon>Neoteleostei</taxon>
        <taxon>Acanthomorphata</taxon>
        <taxon>Carangaria</taxon>
        <taxon>Carangiformes</taxon>
        <taxon>Carangidae</taxon>
        <taxon>Seriola</taxon>
    </lineage>
</organism>
<dbReference type="KEGG" id="sdu:111235309"/>
<dbReference type="Pfam" id="PF13365">
    <property type="entry name" value="Trypsin_2"/>
    <property type="match status" value="1"/>
</dbReference>
<dbReference type="GO" id="GO:0005782">
    <property type="term" value="C:peroxisomal matrix"/>
    <property type="evidence" value="ECO:0007669"/>
    <property type="project" value="UniProtKB-ARBA"/>
</dbReference>
<dbReference type="FunFam" id="2.40.10.10:FF:000080">
    <property type="entry name" value="peroxisomal leader peptide-processing protease"/>
    <property type="match status" value="1"/>
</dbReference>
<accession>A0A3B4U7Y8</accession>
<comment type="subcellular location">
    <subcellularLocation>
        <location evidence="1 9">Peroxisome</location>
    </subcellularLocation>
</comment>
<dbReference type="Gene3D" id="2.40.10.10">
    <property type="entry name" value="Trypsin-like serine proteases"/>
    <property type="match status" value="2"/>
</dbReference>
<dbReference type="InterPro" id="IPR039245">
    <property type="entry name" value="TYSND1/DEG15"/>
</dbReference>
<comment type="PTM">
    <text evidence="9">The full-lengh TYSND1 is the active the proteolytic processing of PTS1- and PTS2-proteins and in self-cleavage, and intermolecular self-cleavage of TYSND1 down-regulates its protease activity.</text>
</comment>
<dbReference type="RefSeq" id="XP_022619449.1">
    <property type="nucleotide sequence ID" value="XM_022763728.1"/>
</dbReference>
<sequence length="533" mass="58371">MEVKEVERCCCVVKVSEAFSTKKPVSCSGVIVHPQTGTVICTGLPFSRFITDNEPFSSDREFLPPRSFSEKLKIRVSFSTQRDLDRSRPARGEAFTPSRAKTTRQREVAAQLLMLVNCLEFKEAFKAVFQEADQWRFHGDEEDEELLRDAQFLSWFAVLKTRVVVERGTDSGSIPWQRSSSLRKGCPVVACGSPFGSLCLDLFISTLSKGIISNLAGEDNAVILTDARCLPGTEGGGLFVVEGADSVRLTGLIVSPFGWKANEWIGLTLVCSVHLIFRNVIRCMSTQDPLRDVWLHPEEAGLHMSSTAHESKAVKYPTVCFVDSGLFWGSGVVIASQLILTCRHVVNGKSTVTLKFHHRDRVHNFVGGVLFSTEASSPYDLALVQLRGSVPEAVVPQIAQSFNPGESVVVVGYGGLGRSCGPSLTSGVLSKAISLNYQPIMLQTTCAVQAGASGGAVVRACSGELLGIVSSNTRDLAAKVTYPHLNFSIPVTVFQRLLQRFHQTKDVNVFKILNTTEKEVRRVWRLQGAQSKL</sequence>
<evidence type="ECO:0000256" key="1">
    <source>
        <dbReference type="ARBA" id="ARBA00004275"/>
    </source>
</evidence>
<dbReference type="PANTHER" id="PTHR21004:SF0">
    <property type="entry name" value="PEROXISOMAL LEADER PEPTIDE-PROCESSING PROTEASE"/>
    <property type="match status" value="1"/>
</dbReference>
<evidence type="ECO:0000256" key="6">
    <source>
        <dbReference type="ARBA" id="ARBA00023140"/>
    </source>
</evidence>
<keyword evidence="5 9" id="KW-0720">Serine protease</keyword>
<name>A0A3B4U7Y8_SERDU</name>
<reference evidence="10" key="1">
    <citation type="submission" date="2025-08" db="UniProtKB">
        <authorList>
            <consortium name="Ensembl"/>
        </authorList>
    </citation>
    <scope>IDENTIFICATION</scope>
</reference>
<dbReference type="EC" id="3.4.21.-" evidence="9"/>
<dbReference type="AlphaFoldDB" id="A0A3B4U7Y8"/>
<dbReference type="PANTHER" id="PTHR21004">
    <property type="entry name" value="SERINE PROTEASE-RELATED"/>
    <property type="match status" value="1"/>
</dbReference>
<dbReference type="Ensembl" id="ENSSDUT00000015012.1">
    <property type="protein sequence ID" value="ENSSDUP00000014729.1"/>
    <property type="gene ID" value="ENSSDUG00000010765.1"/>
</dbReference>
<comment type="similarity">
    <text evidence="2 9">Belongs to the peptidase S1B family.</text>
</comment>
<evidence type="ECO:0000256" key="5">
    <source>
        <dbReference type="ARBA" id="ARBA00022825"/>
    </source>
</evidence>
<dbReference type="Proteomes" id="UP000261420">
    <property type="component" value="Unplaced"/>
</dbReference>
<dbReference type="GO" id="GO:0016485">
    <property type="term" value="P:protein processing"/>
    <property type="evidence" value="ECO:0007669"/>
    <property type="project" value="InterPro"/>
</dbReference>
<evidence type="ECO:0000256" key="3">
    <source>
        <dbReference type="ARBA" id="ARBA00022670"/>
    </source>
</evidence>
<dbReference type="InterPro" id="IPR043504">
    <property type="entry name" value="Peptidase_S1_PA_chymotrypsin"/>
</dbReference>
<evidence type="ECO:0000256" key="8">
    <source>
        <dbReference type="ARBA" id="ARBA00071396"/>
    </source>
</evidence>
<evidence type="ECO:0000256" key="9">
    <source>
        <dbReference type="PIRNR" id="PIRNR037989"/>
    </source>
</evidence>
<evidence type="ECO:0000256" key="7">
    <source>
        <dbReference type="ARBA" id="ARBA00060175"/>
    </source>
</evidence>
<dbReference type="OMA" id="GGPMFDQ"/>
<dbReference type="GeneID" id="111235309"/>
<dbReference type="Gene3D" id="2.40.10.120">
    <property type="match status" value="1"/>
</dbReference>
<keyword evidence="6 9" id="KW-0576">Peroxisome</keyword>
<reference evidence="10" key="2">
    <citation type="submission" date="2025-09" db="UniProtKB">
        <authorList>
            <consortium name="Ensembl"/>
        </authorList>
    </citation>
    <scope>IDENTIFICATION</scope>
</reference>